<proteinExistence type="predicted"/>
<dbReference type="EMBL" id="GBXM01089277">
    <property type="protein sequence ID" value="JAH19300.1"/>
    <property type="molecule type" value="Transcribed_RNA"/>
</dbReference>
<organism evidence="1">
    <name type="scientific">Anguilla anguilla</name>
    <name type="common">European freshwater eel</name>
    <name type="synonym">Muraena anguilla</name>
    <dbReference type="NCBI Taxonomy" id="7936"/>
    <lineage>
        <taxon>Eukaryota</taxon>
        <taxon>Metazoa</taxon>
        <taxon>Chordata</taxon>
        <taxon>Craniata</taxon>
        <taxon>Vertebrata</taxon>
        <taxon>Euteleostomi</taxon>
        <taxon>Actinopterygii</taxon>
        <taxon>Neopterygii</taxon>
        <taxon>Teleostei</taxon>
        <taxon>Anguilliformes</taxon>
        <taxon>Anguillidae</taxon>
        <taxon>Anguilla</taxon>
    </lineage>
</organism>
<reference evidence="1" key="2">
    <citation type="journal article" date="2015" name="Fish Shellfish Immunol.">
        <title>Early steps in the European eel (Anguilla anguilla)-Vibrio vulnificus interaction in the gills: Role of the RtxA13 toxin.</title>
        <authorList>
            <person name="Callol A."/>
            <person name="Pajuelo D."/>
            <person name="Ebbesson L."/>
            <person name="Teles M."/>
            <person name="MacKenzie S."/>
            <person name="Amaro C."/>
        </authorList>
    </citation>
    <scope>NUCLEOTIDE SEQUENCE</scope>
</reference>
<accession>A0A0E9QSS9</accession>
<reference evidence="1" key="1">
    <citation type="submission" date="2014-11" db="EMBL/GenBank/DDBJ databases">
        <authorList>
            <person name="Amaro Gonzalez C."/>
        </authorList>
    </citation>
    <scope>NUCLEOTIDE SEQUENCE</scope>
</reference>
<evidence type="ECO:0000313" key="1">
    <source>
        <dbReference type="EMBL" id="JAH19300.1"/>
    </source>
</evidence>
<sequence>MVYLVTLFIYGSALSNRQIMFMTKLNSEPAESFFYI</sequence>
<protein>
    <submittedName>
        <fullName evidence="1">Uncharacterized protein</fullName>
    </submittedName>
</protein>
<dbReference type="AlphaFoldDB" id="A0A0E9QSS9"/>
<name>A0A0E9QSS9_ANGAN</name>